<protein>
    <submittedName>
        <fullName evidence="2">Uncharacterized protein</fullName>
    </submittedName>
</protein>
<gene>
    <name evidence="2" type="ORF">ES288_D07G039500v1</name>
</gene>
<dbReference type="AlphaFoldDB" id="A0A5D2BV94"/>
<sequence length="98" mass="11344">MKRSLRCRRSNNTNKKYLKTKKKNHRNLRLVPEAANRTMLGIKGLTTNRTQQGKEGVWLGRLKQEGLPYSQPADPPLRGSQSYSKGLEKDHRHHRGHC</sequence>
<keyword evidence="3" id="KW-1185">Reference proteome</keyword>
<evidence type="ECO:0000256" key="1">
    <source>
        <dbReference type="SAM" id="MobiDB-lite"/>
    </source>
</evidence>
<accession>A0A5D2BV94</accession>
<evidence type="ECO:0000313" key="2">
    <source>
        <dbReference type="EMBL" id="TYG60085.1"/>
    </source>
</evidence>
<dbReference type="Proteomes" id="UP000323506">
    <property type="component" value="Chromosome D07"/>
</dbReference>
<reference evidence="2 3" key="1">
    <citation type="submission" date="2019-06" db="EMBL/GenBank/DDBJ databases">
        <title>WGS assembly of Gossypium darwinii.</title>
        <authorList>
            <person name="Chen Z.J."/>
            <person name="Sreedasyam A."/>
            <person name="Ando A."/>
            <person name="Song Q."/>
            <person name="De L."/>
            <person name="Hulse-Kemp A."/>
            <person name="Ding M."/>
            <person name="Ye W."/>
            <person name="Kirkbride R."/>
            <person name="Jenkins J."/>
            <person name="Plott C."/>
            <person name="Lovell J."/>
            <person name="Lin Y.-M."/>
            <person name="Vaughn R."/>
            <person name="Liu B."/>
            <person name="Li W."/>
            <person name="Simpson S."/>
            <person name="Scheffler B."/>
            <person name="Saski C."/>
            <person name="Grover C."/>
            <person name="Hu G."/>
            <person name="Conover J."/>
            <person name="Carlson J."/>
            <person name="Shu S."/>
            <person name="Boston L."/>
            <person name="Williams M."/>
            <person name="Peterson D."/>
            <person name="Mcgee K."/>
            <person name="Jones D."/>
            <person name="Wendel J."/>
            <person name="Stelly D."/>
            <person name="Grimwood J."/>
            <person name="Schmutz J."/>
        </authorList>
    </citation>
    <scope>NUCLEOTIDE SEQUENCE [LARGE SCALE GENOMIC DNA]</scope>
    <source>
        <strain evidence="2">1808015.09</strain>
    </source>
</reference>
<dbReference type="EMBL" id="CM017707">
    <property type="protein sequence ID" value="TYG60085.1"/>
    <property type="molecule type" value="Genomic_DNA"/>
</dbReference>
<evidence type="ECO:0000313" key="3">
    <source>
        <dbReference type="Proteomes" id="UP000323506"/>
    </source>
</evidence>
<proteinExistence type="predicted"/>
<name>A0A5D2BV94_GOSDA</name>
<feature type="region of interest" description="Disordered" evidence="1">
    <location>
        <begin position="61"/>
        <end position="98"/>
    </location>
</feature>
<organism evidence="2 3">
    <name type="scientific">Gossypium darwinii</name>
    <name type="common">Darwin's cotton</name>
    <name type="synonym">Gossypium barbadense var. darwinii</name>
    <dbReference type="NCBI Taxonomy" id="34276"/>
    <lineage>
        <taxon>Eukaryota</taxon>
        <taxon>Viridiplantae</taxon>
        <taxon>Streptophyta</taxon>
        <taxon>Embryophyta</taxon>
        <taxon>Tracheophyta</taxon>
        <taxon>Spermatophyta</taxon>
        <taxon>Magnoliopsida</taxon>
        <taxon>eudicotyledons</taxon>
        <taxon>Gunneridae</taxon>
        <taxon>Pentapetalae</taxon>
        <taxon>rosids</taxon>
        <taxon>malvids</taxon>
        <taxon>Malvales</taxon>
        <taxon>Malvaceae</taxon>
        <taxon>Malvoideae</taxon>
        <taxon>Gossypium</taxon>
    </lineage>
</organism>